<dbReference type="InterPro" id="IPR036047">
    <property type="entry name" value="F-box-like_dom_sf"/>
</dbReference>
<proteinExistence type="predicted"/>
<protein>
    <recommendedName>
        <fullName evidence="1">F-box domain-containing protein</fullName>
    </recommendedName>
</protein>
<dbReference type="Proteomes" id="UP000799118">
    <property type="component" value="Unassembled WGS sequence"/>
</dbReference>
<dbReference type="Pfam" id="PF12937">
    <property type="entry name" value="F-box-like"/>
    <property type="match status" value="1"/>
</dbReference>
<sequence>MLEPRLFEIPELLDHILSHLELTDLRRSALLVKREWAEICLDFLWYKVDLCVLLGLLVPISRKIGAKKGGFSAEPDVYEFDETPSLNRLKRFEAKYAPRVRSITLPPDNTDIASILVKILLMQPKLPLLPNLIALDWNDFFGGHMASSEACAGLFMHERVQDLGNRAFFVHE</sequence>
<dbReference type="OrthoDB" id="2373524at2759"/>
<evidence type="ECO:0000259" key="1">
    <source>
        <dbReference type="Pfam" id="PF12937"/>
    </source>
</evidence>
<dbReference type="InterPro" id="IPR001810">
    <property type="entry name" value="F-box_dom"/>
</dbReference>
<gene>
    <name evidence="2" type="ORF">BT96DRAFT_322069</name>
</gene>
<organism evidence="2 3">
    <name type="scientific">Gymnopus androsaceus JB14</name>
    <dbReference type="NCBI Taxonomy" id="1447944"/>
    <lineage>
        <taxon>Eukaryota</taxon>
        <taxon>Fungi</taxon>
        <taxon>Dikarya</taxon>
        <taxon>Basidiomycota</taxon>
        <taxon>Agaricomycotina</taxon>
        <taxon>Agaricomycetes</taxon>
        <taxon>Agaricomycetidae</taxon>
        <taxon>Agaricales</taxon>
        <taxon>Marasmiineae</taxon>
        <taxon>Omphalotaceae</taxon>
        <taxon>Gymnopus</taxon>
    </lineage>
</organism>
<evidence type="ECO:0000313" key="3">
    <source>
        <dbReference type="Proteomes" id="UP000799118"/>
    </source>
</evidence>
<feature type="domain" description="F-box" evidence="1">
    <location>
        <begin position="10"/>
        <end position="50"/>
    </location>
</feature>
<dbReference type="SUPFAM" id="SSF81383">
    <property type="entry name" value="F-box domain"/>
    <property type="match status" value="1"/>
</dbReference>
<dbReference type="AlphaFoldDB" id="A0A6A4H116"/>
<name>A0A6A4H116_9AGAR</name>
<dbReference type="EMBL" id="ML769638">
    <property type="protein sequence ID" value="KAE9391025.1"/>
    <property type="molecule type" value="Genomic_DNA"/>
</dbReference>
<reference evidence="2" key="1">
    <citation type="journal article" date="2019" name="Environ. Microbiol.">
        <title>Fungal ecological strategies reflected in gene transcription - a case study of two litter decomposers.</title>
        <authorList>
            <person name="Barbi F."/>
            <person name="Kohler A."/>
            <person name="Barry K."/>
            <person name="Baskaran P."/>
            <person name="Daum C."/>
            <person name="Fauchery L."/>
            <person name="Ihrmark K."/>
            <person name="Kuo A."/>
            <person name="LaButti K."/>
            <person name="Lipzen A."/>
            <person name="Morin E."/>
            <person name="Grigoriev I.V."/>
            <person name="Henrissat B."/>
            <person name="Lindahl B."/>
            <person name="Martin F."/>
        </authorList>
    </citation>
    <scope>NUCLEOTIDE SEQUENCE</scope>
    <source>
        <strain evidence="2">JB14</strain>
    </source>
</reference>
<evidence type="ECO:0000313" key="2">
    <source>
        <dbReference type="EMBL" id="KAE9391025.1"/>
    </source>
</evidence>
<accession>A0A6A4H116</accession>
<keyword evidence="3" id="KW-1185">Reference proteome</keyword>